<feature type="compositionally biased region" description="Low complexity" evidence="1">
    <location>
        <begin position="53"/>
        <end position="63"/>
    </location>
</feature>
<feature type="region of interest" description="Disordered" evidence="1">
    <location>
        <begin position="33"/>
        <end position="63"/>
    </location>
</feature>
<keyword evidence="3" id="KW-1185">Reference proteome</keyword>
<dbReference type="Proteomes" id="UP001303520">
    <property type="component" value="Segment"/>
</dbReference>
<reference evidence="3" key="1">
    <citation type="submission" date="2024-05" db="EMBL/GenBank/DDBJ databases">
        <authorList>
            <person name="Garin V.P."/>
            <person name="Arshad I."/>
            <person name="Mak A."/>
            <person name="Orr M.A."/>
            <person name="Cho C."/>
            <person name="Kyla G.P."/>
            <person name="Liu J."/>
            <person name="Peri J.N."/>
            <person name="Esherick S.A."/>
            <person name="Shera S."/>
            <person name="Suani E."/>
            <person name="Faulkner C."/>
            <person name="Bonthala P."/>
            <person name="Wong M.A."/>
            <person name="Yao J."/>
            <person name="Santaolaya C."/>
            <person name="Santos E.A."/>
            <person name="Qin K."/>
            <person name="Yang E."/>
            <person name="Shao S.B."/>
            <person name="Moore J.P."/>
            <person name="Mathkour Y.H."/>
            <person name="Gallagher H.R."/>
            <person name="White L.T."/>
            <person name="Givan S.V."/>
            <person name="Chan R.W."/>
            <person name="Infante A."/>
            <person name="Anand S."/>
            <person name="Almeida T.I."/>
            <person name="De G.A."/>
            <person name="Trinh U.L."/>
            <person name="Bhatt K."/>
            <person name="Sanoyca A.J."/>
            <person name="Chong T."/>
            <person name="Liu R."/>
            <person name="Liang E."/>
            <person name="Castellanos S."/>
            <person name="Chang A.P."/>
            <person name="Stephenson J.C."/>
            <person name="Zorawik M."/>
            <person name="Garza D.R."/>
            <person name="Reddi K."/>
            <person name="Bouklas T."/>
            <person name="Freise A.C."/>
            <person name="Klyczek K."/>
            <person name="Ko C."/>
            <person name="Russell D.A."/>
            <person name="Jacobs-Sera D."/>
            <person name="Hatfull G.F."/>
        </authorList>
    </citation>
    <scope>NUCLEOTIDE SEQUENCE [LARGE SCALE GENOMIC DNA]</scope>
</reference>
<organism evidence="2 3">
    <name type="scientific">Arthrobacter phage CallinAllBarbz</name>
    <dbReference type="NCBI Taxonomy" id="3077790"/>
    <lineage>
        <taxon>Viruses</taxon>
        <taxon>Duplodnaviria</taxon>
        <taxon>Heunggongvirae</taxon>
        <taxon>Uroviricota</taxon>
        <taxon>Caudoviricetes</taxon>
        <taxon>Casidaviridae</taxon>
        <taxon>Baileybluvirus</taxon>
        <taxon>Baileybluvirus callinallbarbz</taxon>
    </lineage>
</organism>
<dbReference type="Pfam" id="PF23976">
    <property type="entry name" value="DUF7302"/>
    <property type="match status" value="1"/>
</dbReference>
<protein>
    <submittedName>
        <fullName evidence="2">Uncharacterized protein</fullName>
    </submittedName>
</protein>
<evidence type="ECO:0000313" key="2">
    <source>
        <dbReference type="EMBL" id="WNN93657.1"/>
    </source>
</evidence>
<proteinExistence type="predicted"/>
<evidence type="ECO:0000256" key="1">
    <source>
        <dbReference type="SAM" id="MobiDB-lite"/>
    </source>
</evidence>
<feature type="compositionally biased region" description="Basic residues" evidence="1">
    <location>
        <begin position="41"/>
        <end position="52"/>
    </location>
</feature>
<gene>
    <name evidence="2" type="primary">7</name>
    <name evidence="2" type="ORF">SEA_CALLINALLBARBZ_7</name>
</gene>
<sequence length="63" mass="6622">MPKVTHVSTGVIVSVSDAKAESLVGSVWRLAEDATPATKTNTKKAPAKRTRKAPAATETETDD</sequence>
<dbReference type="EMBL" id="OR553891">
    <property type="protein sequence ID" value="WNN93657.1"/>
    <property type="molecule type" value="Genomic_DNA"/>
</dbReference>
<evidence type="ECO:0000313" key="3">
    <source>
        <dbReference type="Proteomes" id="UP001303520"/>
    </source>
</evidence>
<dbReference type="InterPro" id="IPR055726">
    <property type="entry name" value="DUF7302"/>
</dbReference>
<accession>A0AA96KAV3</accession>
<name>A0AA96KAV3_9CAUD</name>